<dbReference type="AlphaFoldDB" id="A0A368VL48"/>
<dbReference type="EMBL" id="QPJD01000017">
    <property type="protein sequence ID" value="RCW42421.1"/>
    <property type="molecule type" value="Genomic_DNA"/>
</dbReference>
<organism evidence="1 2">
    <name type="scientific">Paenibacillus prosopidis</name>
    <dbReference type="NCBI Taxonomy" id="630520"/>
    <lineage>
        <taxon>Bacteria</taxon>
        <taxon>Bacillati</taxon>
        <taxon>Bacillota</taxon>
        <taxon>Bacilli</taxon>
        <taxon>Bacillales</taxon>
        <taxon>Paenibacillaceae</taxon>
        <taxon>Paenibacillus</taxon>
    </lineage>
</organism>
<protein>
    <submittedName>
        <fullName evidence="1">Uncharacterized protein</fullName>
    </submittedName>
</protein>
<evidence type="ECO:0000313" key="2">
    <source>
        <dbReference type="Proteomes" id="UP000252415"/>
    </source>
</evidence>
<reference evidence="1 2" key="1">
    <citation type="submission" date="2018-07" db="EMBL/GenBank/DDBJ databases">
        <title>Genomic Encyclopedia of Type Strains, Phase III (KMG-III): the genomes of soil and plant-associated and newly described type strains.</title>
        <authorList>
            <person name="Whitman W."/>
        </authorList>
    </citation>
    <scope>NUCLEOTIDE SEQUENCE [LARGE SCALE GENOMIC DNA]</scope>
    <source>
        <strain evidence="1 2">CECT 7506</strain>
    </source>
</reference>
<evidence type="ECO:0000313" key="1">
    <source>
        <dbReference type="EMBL" id="RCW42421.1"/>
    </source>
</evidence>
<dbReference type="Proteomes" id="UP000252415">
    <property type="component" value="Unassembled WGS sequence"/>
</dbReference>
<accession>A0A368VL48</accession>
<sequence length="69" mass="7817">MNENIILKVNPLDTYKLKLLVEESAVEGFRHIKRLVNDFETGANKFDTIKMGKHSLSLIRAAMLSESVV</sequence>
<gene>
    <name evidence="1" type="ORF">DFP97_117145</name>
</gene>
<comment type="caution">
    <text evidence="1">The sequence shown here is derived from an EMBL/GenBank/DDBJ whole genome shotgun (WGS) entry which is preliminary data.</text>
</comment>
<proteinExistence type="predicted"/>
<keyword evidence="2" id="KW-1185">Reference proteome</keyword>
<dbReference type="OrthoDB" id="9815041at2"/>
<dbReference type="RefSeq" id="WP_114383030.1">
    <property type="nucleotide sequence ID" value="NZ_QPJD01000017.1"/>
</dbReference>
<name>A0A368VL48_9BACL</name>